<comment type="caution">
    <text evidence="2">The sequence shown here is derived from an EMBL/GenBank/DDBJ whole genome shotgun (WGS) entry which is preliminary data.</text>
</comment>
<gene>
    <name evidence="2" type="ORF">PG994_006683</name>
</gene>
<name>A0ABR1VFS1_9PEZI</name>
<feature type="compositionally biased region" description="Low complexity" evidence="1">
    <location>
        <begin position="170"/>
        <end position="185"/>
    </location>
</feature>
<dbReference type="EMBL" id="JAQQWL010000006">
    <property type="protein sequence ID" value="KAK8070067.1"/>
    <property type="molecule type" value="Genomic_DNA"/>
</dbReference>
<dbReference type="GeneID" id="92091155"/>
<feature type="region of interest" description="Disordered" evidence="1">
    <location>
        <begin position="118"/>
        <end position="200"/>
    </location>
</feature>
<feature type="compositionally biased region" description="Polar residues" evidence="1">
    <location>
        <begin position="120"/>
        <end position="134"/>
    </location>
</feature>
<sequence length="304" mass="33097">MVNEASTRDAQARRVAQKEQYCTEAARTYRTTALYLGELAQVWDRNAAHGRCAPLPGRWERPPSPMVWPWYARVDAERGVWSVGYELARGNVGGLGVRPPAHQQVFAMHHVPRGVEIPSCASSTPLSPPMVQSRSGNGNGNGSSNGSDPTFISPLQLSVYPDPPSPPPASYSAVAPPSVTLFSSTPSPPPPPLSTTGSSSQTSLDQYLALTDADITQQILETGFPQRLFARYFEHAVDDHDSNNKIPDDGLMRQGDPVMRDRVAAAREEVLLSPQSSTMLVLPRAGEMEMRRVGVWTYGRCASK</sequence>
<dbReference type="Proteomes" id="UP001480595">
    <property type="component" value="Unassembled WGS sequence"/>
</dbReference>
<evidence type="ECO:0000256" key="1">
    <source>
        <dbReference type="SAM" id="MobiDB-lite"/>
    </source>
</evidence>
<dbReference type="RefSeq" id="XP_066717361.1">
    <property type="nucleotide sequence ID" value="XM_066858092.1"/>
</dbReference>
<proteinExistence type="predicted"/>
<accession>A0ABR1VFS1</accession>
<protein>
    <submittedName>
        <fullName evidence="2">Uncharacterized protein</fullName>
    </submittedName>
</protein>
<organism evidence="2 3">
    <name type="scientific">Apiospora phragmitis</name>
    <dbReference type="NCBI Taxonomy" id="2905665"/>
    <lineage>
        <taxon>Eukaryota</taxon>
        <taxon>Fungi</taxon>
        <taxon>Dikarya</taxon>
        <taxon>Ascomycota</taxon>
        <taxon>Pezizomycotina</taxon>
        <taxon>Sordariomycetes</taxon>
        <taxon>Xylariomycetidae</taxon>
        <taxon>Amphisphaeriales</taxon>
        <taxon>Apiosporaceae</taxon>
        <taxon>Apiospora</taxon>
    </lineage>
</organism>
<keyword evidence="3" id="KW-1185">Reference proteome</keyword>
<reference evidence="2 3" key="1">
    <citation type="submission" date="2023-01" db="EMBL/GenBank/DDBJ databases">
        <title>Analysis of 21 Apiospora genomes using comparative genomics revels a genus with tremendous synthesis potential of carbohydrate active enzymes and secondary metabolites.</title>
        <authorList>
            <person name="Sorensen T."/>
        </authorList>
    </citation>
    <scope>NUCLEOTIDE SEQUENCE [LARGE SCALE GENOMIC DNA]</scope>
    <source>
        <strain evidence="2 3">CBS 135458</strain>
    </source>
</reference>
<evidence type="ECO:0000313" key="3">
    <source>
        <dbReference type="Proteomes" id="UP001480595"/>
    </source>
</evidence>
<evidence type="ECO:0000313" key="2">
    <source>
        <dbReference type="EMBL" id="KAK8070067.1"/>
    </source>
</evidence>